<protein>
    <recommendedName>
        <fullName evidence="3">Transposase</fullName>
    </recommendedName>
</protein>
<evidence type="ECO:0008006" key="3">
    <source>
        <dbReference type="Google" id="ProtNLM"/>
    </source>
</evidence>
<name>A0ABS4NVC9_9BACL</name>
<evidence type="ECO:0000313" key="1">
    <source>
        <dbReference type="EMBL" id="MBP2113380.1"/>
    </source>
</evidence>
<organism evidence="1 2">
    <name type="scientific">Paenibacillus silagei</name>
    <dbReference type="NCBI Taxonomy" id="1670801"/>
    <lineage>
        <taxon>Bacteria</taxon>
        <taxon>Bacillati</taxon>
        <taxon>Bacillota</taxon>
        <taxon>Bacilli</taxon>
        <taxon>Bacillales</taxon>
        <taxon>Paenibacillaceae</taxon>
        <taxon>Paenibacillus</taxon>
    </lineage>
</organism>
<keyword evidence="2" id="KW-1185">Reference proteome</keyword>
<dbReference type="EMBL" id="JAGGLV010000011">
    <property type="protein sequence ID" value="MBP2113380.1"/>
    <property type="molecule type" value="Genomic_DNA"/>
</dbReference>
<gene>
    <name evidence="1" type="ORF">J2Z70_003540</name>
</gene>
<accession>A0ABS4NVC9</accession>
<reference evidence="1 2" key="1">
    <citation type="submission" date="2021-03" db="EMBL/GenBank/DDBJ databases">
        <title>Genomic Encyclopedia of Type Strains, Phase IV (KMG-IV): sequencing the most valuable type-strain genomes for metagenomic binning, comparative biology and taxonomic classification.</title>
        <authorList>
            <person name="Goeker M."/>
        </authorList>
    </citation>
    <scope>NUCLEOTIDE SEQUENCE [LARGE SCALE GENOMIC DNA]</scope>
    <source>
        <strain evidence="1 2">DSM 101953</strain>
    </source>
</reference>
<dbReference type="RefSeq" id="WP_209875369.1">
    <property type="nucleotide sequence ID" value="NZ_JAGGLV010000011.1"/>
</dbReference>
<proteinExistence type="predicted"/>
<dbReference type="Proteomes" id="UP000773462">
    <property type="component" value="Unassembled WGS sequence"/>
</dbReference>
<comment type="caution">
    <text evidence="1">The sequence shown here is derived from an EMBL/GenBank/DDBJ whole genome shotgun (WGS) entry which is preliminary data.</text>
</comment>
<sequence>MKKESCAANTTLGAVSTFKGGGFKEVRQLKNRPLPFRRAVYFLMGELSNAIMNMPNMNNRDYE</sequence>
<evidence type="ECO:0000313" key="2">
    <source>
        <dbReference type="Proteomes" id="UP000773462"/>
    </source>
</evidence>